<dbReference type="OrthoDB" id="8445115at2"/>
<reference evidence="5" key="1">
    <citation type="submission" date="2017-01" db="EMBL/GenBank/DDBJ databases">
        <authorList>
            <person name="Varghese N."/>
            <person name="Submissions S."/>
        </authorList>
    </citation>
    <scope>NUCLEOTIDE SEQUENCE [LARGE SCALE GENOMIC DNA]</scope>
    <source>
        <strain evidence="5">DSM 19945</strain>
    </source>
</reference>
<dbReference type="Pfam" id="PF23666">
    <property type="entry name" value="Rcc01698_C"/>
    <property type="match status" value="1"/>
</dbReference>
<feature type="domain" description="Rcc01698-like C-terminal" evidence="3">
    <location>
        <begin position="1053"/>
        <end position="1153"/>
    </location>
</feature>
<keyword evidence="5" id="KW-1185">Reference proteome</keyword>
<feature type="domain" description="Tip attachment protein J" evidence="2">
    <location>
        <begin position="802"/>
        <end position="962"/>
    </location>
</feature>
<protein>
    <submittedName>
        <fullName evidence="4">Putative phage tail protein</fullName>
    </submittedName>
</protein>
<dbReference type="RefSeq" id="WP_076483343.1">
    <property type="nucleotide sequence ID" value="NZ_FTOG01000001.1"/>
</dbReference>
<dbReference type="Proteomes" id="UP000186221">
    <property type="component" value="Unassembled WGS sequence"/>
</dbReference>
<accession>A0A1N7J6J6</accession>
<dbReference type="CDD" id="cd19607">
    <property type="entry name" value="GTA_TIM-barrel-like"/>
    <property type="match status" value="1"/>
</dbReference>
<evidence type="ECO:0000259" key="3">
    <source>
        <dbReference type="Pfam" id="PF23666"/>
    </source>
</evidence>
<dbReference type="Pfam" id="PF13550">
    <property type="entry name" value="Phage-tail_3"/>
    <property type="match status" value="1"/>
</dbReference>
<evidence type="ECO:0000313" key="5">
    <source>
        <dbReference type="Proteomes" id="UP000186221"/>
    </source>
</evidence>
<organism evidence="4 5">
    <name type="scientific">Rhodobacter aestuarii</name>
    <dbReference type="NCBI Taxonomy" id="453582"/>
    <lineage>
        <taxon>Bacteria</taxon>
        <taxon>Pseudomonadati</taxon>
        <taxon>Pseudomonadota</taxon>
        <taxon>Alphaproteobacteria</taxon>
        <taxon>Rhodobacterales</taxon>
        <taxon>Rhodobacter group</taxon>
        <taxon>Rhodobacter</taxon>
    </lineage>
</organism>
<dbReference type="STRING" id="453582.SAMN05421580_101400"/>
<sequence length="1307" mass="138442">MATLVLGAAGAALGAGFGGSVLGLSGAVIGRAVGATLGRVIDQRLLGAGSQAVETGRVERLRLTSASEGAPVGRLWGRMRVAGQVIWATRFAETATVQKSGKGSPRSTTTGYSYSVSLALALCEGEILRVGRIWADGSEIARDSLNLRIYTGGEDQLPDPKIAAVEGAEKAPAYRGIAYVVIEDLALGPYGNRVPQFTFEVVRAAQGSALGDVPDLTRGVQAVALIPGTGEYALATEPVYLSSGASFVDGVAHEVANQSAPGGGSDFAQSLERLGEELPACQAVSLVVSWFGSDLRCGACRLRPKVTAAERDGTNMPWRVAGETRTTAALVPRDEAGNSVYGGTPADASVLQAIAALKAAGQAVTFYPFILMDQLAGNRLPNPYTGTLGQPALPWRGRITLNVAPERDGSPDGSEDATAQVAAFFGAARAGDFAVSGGEVVYTGAEDWGLRRFVLHYAHLCALVGGVEAFCIGSELVALTRVRGEVNSFPAVEQLIALAAEVRAVLGPDCKISYAADWSEYAGYATGNGDRFFQLDALWADDNIDFIGIDNYLPLSDWRDGEEHADADWGAIYNLDYLRANIEGGELYDWYYAGEAHRAAQIRTPITDGAQEEPWIWRAKDIRSFWDKAHYERVGGVRAATPTAWVPRSKPIWFTEFGCAAVDKGTNQPNVFLDPKSSESGVPYFSDGRRDELIQMQYLRAILGYLGDAARNPVSELYGGPMVDMARAHVWAWDARPWPQFPARSDLWADGENYARGHWISGRAVSQPLAAVVGEICATAGIEAVDVAKLYGLVRGFTMGEGETGRAGLQALMLGYGVEAVERDGQLVFAMRDGKSVATLTPDHLALGESDRSVETIRAAQAEIAGRVRLAYVEADGDFEARAVEAIFPDEAGGAATGSELPLALTRAEAQGLAQRWLSEARVARDTARFALPLSLAHLGPGDVVTLDLPEGARRYRLDRVERAGALEVEAVRVEPGVYTPGDEAEEGAVLAPFAAPVPVGAVFLDLPLMRGDEDPIAPHLAVSAVPWPGTVAVYAGQEDAGYTLNTTLSARAVLGQSLSPLHRAAPGLLDRGAPLRVKLATGALENAALEGVLNGANLMAIGDGTSDNWELLQFAEAVPVAEGVWEISQRLRGQLGTDALMPEVWPEGSVVVLLDGAPEQISLAPSARGLARHYRIGSAARPYDDPSYTHRVEAFTGAGLRPLSPCHLRADAAAAGWGFTWVRRTRVDGDSWAGYEVPLGEAQELYLLRVVHDGAIKREVTLGEAAWTYPSALQVADGVAGAFAVSVAQISDSYGPGLAAQITVGG</sequence>
<dbReference type="InterPro" id="IPR056490">
    <property type="entry name" value="Rcc01698_C"/>
</dbReference>
<dbReference type="InterPro" id="IPR025195">
    <property type="entry name" value="GTA_TIM_dom"/>
</dbReference>
<dbReference type="EMBL" id="FTOG01000001">
    <property type="protein sequence ID" value="SIS44887.1"/>
    <property type="molecule type" value="Genomic_DNA"/>
</dbReference>
<evidence type="ECO:0000313" key="4">
    <source>
        <dbReference type="EMBL" id="SIS44887.1"/>
    </source>
</evidence>
<dbReference type="InterPro" id="IPR032876">
    <property type="entry name" value="J_dom"/>
</dbReference>
<name>A0A1N7J6J6_9RHOB</name>
<dbReference type="Gene3D" id="3.20.20.80">
    <property type="entry name" value="Glycosidases"/>
    <property type="match status" value="1"/>
</dbReference>
<gene>
    <name evidence="4" type="ORF">SAMN05421580_101400</name>
</gene>
<dbReference type="InterPro" id="IPR017853">
    <property type="entry name" value="GH"/>
</dbReference>
<dbReference type="SUPFAM" id="SSF51445">
    <property type="entry name" value="(Trans)glycosidases"/>
    <property type="match status" value="1"/>
</dbReference>
<evidence type="ECO:0000259" key="1">
    <source>
        <dbReference type="Pfam" id="PF13547"/>
    </source>
</evidence>
<proteinExistence type="predicted"/>
<evidence type="ECO:0000259" key="2">
    <source>
        <dbReference type="Pfam" id="PF13550"/>
    </source>
</evidence>
<dbReference type="Pfam" id="PF13547">
    <property type="entry name" value="GTA_TIM"/>
    <property type="match status" value="1"/>
</dbReference>
<feature type="domain" description="GTA TIM-barrel-like" evidence="1">
    <location>
        <begin position="448"/>
        <end position="742"/>
    </location>
</feature>